<dbReference type="InterPro" id="IPR016024">
    <property type="entry name" value="ARM-type_fold"/>
</dbReference>
<dbReference type="GO" id="GO:0006606">
    <property type="term" value="P:protein import into nucleus"/>
    <property type="evidence" value="ECO:0007669"/>
    <property type="project" value="TreeGrafter"/>
</dbReference>
<dbReference type="Gene3D" id="1.25.10.10">
    <property type="entry name" value="Leucine-rich Repeat Variant"/>
    <property type="match status" value="1"/>
</dbReference>
<evidence type="ECO:0000256" key="3">
    <source>
        <dbReference type="ARBA" id="ARBA00022448"/>
    </source>
</evidence>
<comment type="similarity">
    <text evidence="2">Belongs to the importin beta family.</text>
</comment>
<name>A0A7H9HSZ0_9SACH</name>
<evidence type="ECO:0000256" key="4">
    <source>
        <dbReference type="ARBA" id="ARBA00023242"/>
    </source>
</evidence>
<dbReference type="PANTHER" id="PTHR12363">
    <property type="entry name" value="TRANSPORTIN 3 AND IMPORTIN 13"/>
    <property type="match status" value="1"/>
</dbReference>
<reference evidence="5 6" key="1">
    <citation type="submission" date="2020-06" db="EMBL/GenBank/DDBJ databases">
        <title>The yeast mating-type switching endonuclease HO is a domesticated member of an unorthodox homing genetic element family.</title>
        <authorList>
            <person name="Coughlan A.Y."/>
            <person name="Lombardi L."/>
            <person name="Braun-Galleani S."/>
            <person name="Martos A.R."/>
            <person name="Galeote V."/>
            <person name="Bigey F."/>
            <person name="Dequin S."/>
            <person name="Byrne K.P."/>
            <person name="Wolfe K.H."/>
        </authorList>
    </citation>
    <scope>NUCLEOTIDE SEQUENCE [LARGE SCALE GENOMIC DNA]</scope>
    <source>
        <strain evidence="5 6">CBS2947</strain>
    </source>
</reference>
<dbReference type="GO" id="GO:0005737">
    <property type="term" value="C:cytoplasm"/>
    <property type="evidence" value="ECO:0007669"/>
    <property type="project" value="TreeGrafter"/>
</dbReference>
<dbReference type="PANTHER" id="PTHR12363:SF33">
    <property type="entry name" value="IMPORTIN-13"/>
    <property type="match status" value="1"/>
</dbReference>
<evidence type="ECO:0000256" key="2">
    <source>
        <dbReference type="ARBA" id="ARBA00007991"/>
    </source>
</evidence>
<gene>
    <name evidence="5" type="ORF">HG537_0C04560</name>
</gene>
<dbReference type="SUPFAM" id="SSF48371">
    <property type="entry name" value="ARM repeat"/>
    <property type="match status" value="1"/>
</dbReference>
<accession>A0A7H9HSZ0</accession>
<dbReference type="InterPro" id="IPR011989">
    <property type="entry name" value="ARM-like"/>
</dbReference>
<dbReference type="OrthoDB" id="2016913at2759"/>
<keyword evidence="6" id="KW-1185">Reference proteome</keyword>
<proteinExistence type="inferred from homology"/>
<dbReference type="InterPro" id="IPR051345">
    <property type="entry name" value="Importin_beta-like_NTR"/>
</dbReference>
<protein>
    <recommendedName>
        <fullName evidence="7">Exportin-1/Importin-beta-like domain-containing protein</fullName>
    </recommendedName>
</protein>
<dbReference type="GO" id="GO:0005634">
    <property type="term" value="C:nucleus"/>
    <property type="evidence" value="ECO:0007669"/>
    <property type="project" value="UniProtKB-SubCell"/>
</dbReference>
<organism evidence="5 6">
    <name type="scientific">Torulaspora globosa</name>
    <dbReference type="NCBI Taxonomy" id="48254"/>
    <lineage>
        <taxon>Eukaryota</taxon>
        <taxon>Fungi</taxon>
        <taxon>Dikarya</taxon>
        <taxon>Ascomycota</taxon>
        <taxon>Saccharomycotina</taxon>
        <taxon>Saccharomycetes</taxon>
        <taxon>Saccharomycetales</taxon>
        <taxon>Saccharomycetaceae</taxon>
        <taxon>Torulaspora</taxon>
    </lineage>
</organism>
<dbReference type="AlphaFoldDB" id="A0A7H9HSZ0"/>
<evidence type="ECO:0000313" key="6">
    <source>
        <dbReference type="Proteomes" id="UP000510647"/>
    </source>
</evidence>
<evidence type="ECO:0000256" key="1">
    <source>
        <dbReference type="ARBA" id="ARBA00004123"/>
    </source>
</evidence>
<evidence type="ECO:0008006" key="7">
    <source>
        <dbReference type="Google" id="ProtNLM"/>
    </source>
</evidence>
<sequence>MHLINMCVQFESEPQCYGSLLATIRKLMSNLSHIFMEINEQEGSESQNWNNPIDTFIQLVFRRKSTGKWTETVEIGHVIDEVLNVSVPYPQLIQFIQSSPVFNHFVLMFTEIIVEDLTKLQSKKNRMTKVYEIVHEHLYVTTMALINANLVMVQDTDNVLYSCINAWINYISMARNVSPHGRMDLSEMFQNLIRLMCESKQDTDEFVRAEKVLTILANVFSNDPTLMDYELREQLEAIFVGVSRSGATDASKHQWMLQYMNHLVTHEMTDELKELAVCIVDFLQVNTLDLCNKLFSSVPASHISQESSQQYVKVLLQMANFPLTPILEEFFSVRMVDLWLDLADAYTNLPSGTLSPNGSELAVGIFQQVLSIYLPKISLLNKRKVLEHDPDQANAHEFDDFRAAVSDLMESMWSILGNDKLTNVLISNIGNSSENIDIFGIEAMSLVLNTLLADMTLSESPWICDVLESCQFFIQNTVVLFKAGYEQENNSAVELLIRLDFVRTSTTLIGQLAGYLKQSPSRLNLCIDELFKGLEYCTLNRQGTDGEFKDKVETLTIKAISLLCDTCRSELSSYLLQIFNILSTLLAAEANISNFTRETLVRSLGFILESQVDEGPERQGQYILQTIDMLQHFIQQGLSMSTITPQEQKNYFLCLLTCISELGSALLPTEDTESPALLQRLAEFRDFWKRDPLQIRTKILGLLMQFTNDPAFCGDSGFVEVSCLILGKGLKLCEDEPFFLTFSMSEILSFILNQLPKANISSSLPYYSYLLESLINQYRDQISPQEFDYLFENIFLKYYRPSIVSDPDLLQTTVSFINSVLDCKPSLAIQSSHWHSFILPEFINLLSAREKFTIVAITKFWTKVLNNKKYSEADLAATQALINDIGQQVISQAMFGLYNTQRSDLSSYTDLLRAFAAKFPMQTKVWLGNALPQICANNAAHERFTNKLLVTRGNRAAGNVVLEWWLECNQLPSL</sequence>
<keyword evidence="3" id="KW-0813">Transport</keyword>
<keyword evidence="4" id="KW-0539">Nucleus</keyword>
<evidence type="ECO:0000313" key="5">
    <source>
        <dbReference type="EMBL" id="QLQ79807.1"/>
    </source>
</evidence>
<dbReference type="EMBL" id="CP059269">
    <property type="protein sequence ID" value="QLQ79807.1"/>
    <property type="molecule type" value="Genomic_DNA"/>
</dbReference>
<comment type="subcellular location">
    <subcellularLocation>
        <location evidence="1">Nucleus</location>
    </subcellularLocation>
</comment>
<dbReference type="Proteomes" id="UP000510647">
    <property type="component" value="Chromosome 3"/>
</dbReference>